<reference evidence="2" key="1">
    <citation type="submission" date="2025-08" db="UniProtKB">
        <authorList>
            <consortium name="Ensembl"/>
        </authorList>
    </citation>
    <scope>IDENTIFICATION</scope>
</reference>
<evidence type="ECO:0000256" key="1">
    <source>
        <dbReference type="SAM" id="MobiDB-lite"/>
    </source>
</evidence>
<evidence type="ECO:0000313" key="2">
    <source>
        <dbReference type="Ensembl" id="ENSACOP00000016730.1"/>
    </source>
</evidence>
<accession>A0A8B9FXJ7</accession>
<dbReference type="Ensembl" id="ENSACOT00000017338.1">
    <property type="protein sequence ID" value="ENSACOP00000016730.1"/>
    <property type="gene ID" value="ENSACOG00000011626.1"/>
</dbReference>
<keyword evidence="3" id="KW-1185">Reference proteome</keyword>
<dbReference type="Proteomes" id="UP000694522">
    <property type="component" value="Unplaced"/>
</dbReference>
<feature type="compositionally biased region" description="Polar residues" evidence="1">
    <location>
        <begin position="267"/>
        <end position="283"/>
    </location>
</feature>
<feature type="region of interest" description="Disordered" evidence="1">
    <location>
        <begin position="254"/>
        <end position="345"/>
    </location>
</feature>
<organism evidence="2 3">
    <name type="scientific">Amazona collaria</name>
    <name type="common">yellow-billed parrot</name>
    <dbReference type="NCBI Taxonomy" id="241587"/>
    <lineage>
        <taxon>Eukaryota</taxon>
        <taxon>Metazoa</taxon>
        <taxon>Chordata</taxon>
        <taxon>Craniata</taxon>
        <taxon>Vertebrata</taxon>
        <taxon>Euteleostomi</taxon>
        <taxon>Archelosauria</taxon>
        <taxon>Archosauria</taxon>
        <taxon>Dinosauria</taxon>
        <taxon>Saurischia</taxon>
        <taxon>Theropoda</taxon>
        <taxon>Coelurosauria</taxon>
        <taxon>Aves</taxon>
        <taxon>Neognathae</taxon>
        <taxon>Neoaves</taxon>
        <taxon>Telluraves</taxon>
        <taxon>Australaves</taxon>
        <taxon>Psittaciformes</taxon>
        <taxon>Psittacidae</taxon>
        <taxon>Amazona</taxon>
    </lineage>
</organism>
<proteinExistence type="predicted"/>
<sequence>MRKLTALACPLWQSKAQNYILVLLPAVEHVGKLHVTPVWCRLLLRMLRLQLQPLRCGKGVNGYFGFLSLEGRRKLHMRMENVCWWECVVPPLGYVLAASCSLVVAGLCWVGWKSSQLTLVPCENMHTCIWDTTQKMRSAQYPTPAELDAYAKKVANNPLTIKIFPNSVKVPQRKHIRRTVNGLDTSGQRYSPYPSQATTKTGLLAIVKSPAKGIIKDFDGTRTRLLPEAMMNPPSTPYVAPSTLTHPQALARQQALQHAQTLQHPQSIPQPQTLQHPQGIPQPQSLPHPQGIPQPQALPHPQNMQQPQGLQHPQTMAHQTLQHPPNPLLQPGLHGSRKMPDADAPPNVTVSTSTIPLSMAATLQQNQPPDLSSIVHQINQFCQARAGISTTSVCEGQIANPSPISRNLLINASTRVSTHNVPTPMPSCVVNPVDHAAAAIPPASVNVPMVNINRVPPAYQNEIKSVAWNQHQLAHLQQMCGDAAGPAGLAGKHPQREITGQSFPVKTSNYPQELCMGQSFSLKPPIEKPTPSPPVNGLQGPLPYTNGHYFQPIWNNILPTPNSDSSGSQDLAMPFHGGQPAGAPLDCAGGTHYRAGAGPSSQNNVMQTMDYLSGDFQQSCFRDQSMAVLGKVHRPPMNRAPEPTDSRNLHIQHPGYR</sequence>
<protein>
    <submittedName>
        <fullName evidence="2">Family with sequence similarity 222 member B</fullName>
    </submittedName>
</protein>
<dbReference type="PANTHER" id="PTHR16070:SF1">
    <property type="entry name" value="PROTEIN FAM222B"/>
    <property type="match status" value="1"/>
</dbReference>
<dbReference type="AlphaFoldDB" id="A0A8B9FXJ7"/>
<feature type="compositionally biased region" description="Pro residues" evidence="1">
    <location>
        <begin position="284"/>
        <end position="298"/>
    </location>
</feature>
<feature type="compositionally biased region" description="Low complexity" evidence="1">
    <location>
        <begin position="254"/>
        <end position="266"/>
    </location>
</feature>
<feature type="compositionally biased region" description="Polar residues" evidence="1">
    <location>
        <begin position="302"/>
        <end position="323"/>
    </location>
</feature>
<reference evidence="2" key="2">
    <citation type="submission" date="2025-09" db="UniProtKB">
        <authorList>
            <consortium name="Ensembl"/>
        </authorList>
    </citation>
    <scope>IDENTIFICATION</scope>
</reference>
<dbReference type="InterPro" id="IPR029340">
    <property type="entry name" value="FAM222"/>
</dbReference>
<dbReference type="Pfam" id="PF15258">
    <property type="entry name" value="FAM222A"/>
    <property type="match status" value="1"/>
</dbReference>
<name>A0A8B9FXJ7_9PSIT</name>
<feature type="region of interest" description="Disordered" evidence="1">
    <location>
        <begin position="634"/>
        <end position="657"/>
    </location>
</feature>
<evidence type="ECO:0000313" key="3">
    <source>
        <dbReference type="Proteomes" id="UP000694522"/>
    </source>
</evidence>
<dbReference type="PANTHER" id="PTHR16070">
    <property type="entry name" value="PROTEIN FAM222A-RELATED"/>
    <property type="match status" value="1"/>
</dbReference>